<evidence type="ECO:0000313" key="5">
    <source>
        <dbReference type="Proteomes" id="UP000007472"/>
    </source>
</evidence>
<dbReference type="CDD" id="cd01335">
    <property type="entry name" value="Radical_SAM"/>
    <property type="match status" value="1"/>
</dbReference>
<dbReference type="SFLD" id="SFLDG01065">
    <property type="entry name" value="anaerobic_coproporphyrinogen-I"/>
    <property type="match status" value="1"/>
</dbReference>
<dbReference type="PROSITE" id="PS51918">
    <property type="entry name" value="RADICAL_SAM"/>
    <property type="match status" value="1"/>
</dbReference>
<dbReference type="AlphaFoldDB" id="A0A654KF50"/>
<evidence type="ECO:0000259" key="3">
    <source>
        <dbReference type="PROSITE" id="PS51918"/>
    </source>
</evidence>
<evidence type="ECO:0000313" key="4">
    <source>
        <dbReference type="EMBL" id="ADU91030.1"/>
    </source>
</evidence>
<dbReference type="PANTHER" id="PTHR13932:SF5">
    <property type="entry name" value="RADICAL S-ADENOSYL METHIONINE DOMAIN-CONTAINING PROTEIN 1, MITOCHONDRIAL"/>
    <property type="match status" value="1"/>
</dbReference>
<dbReference type="InterPro" id="IPR058240">
    <property type="entry name" value="rSAM_sf"/>
</dbReference>
<dbReference type="SUPFAM" id="SSF102114">
    <property type="entry name" value="Radical SAM enzymes"/>
    <property type="match status" value="1"/>
</dbReference>
<dbReference type="InterPro" id="IPR034505">
    <property type="entry name" value="Coproporphyrinogen-III_oxidase"/>
</dbReference>
<dbReference type="GO" id="GO:0004109">
    <property type="term" value="F:coproporphyrinogen oxidase activity"/>
    <property type="evidence" value="ECO:0007669"/>
    <property type="project" value="InterPro"/>
</dbReference>
<keyword evidence="2" id="KW-0004">4Fe-4S</keyword>
<dbReference type="PANTHER" id="PTHR13932">
    <property type="entry name" value="COPROPORPHYRINIGEN III OXIDASE"/>
    <property type="match status" value="1"/>
</dbReference>
<dbReference type="InterPro" id="IPR006638">
    <property type="entry name" value="Elp3/MiaA/NifB-like_rSAM"/>
</dbReference>
<dbReference type="GO" id="GO:0051539">
    <property type="term" value="F:4 iron, 4 sulfur cluster binding"/>
    <property type="evidence" value="ECO:0007669"/>
    <property type="project" value="UniProtKB-UniRule"/>
</dbReference>
<dbReference type="NCBIfam" id="TIGR00539">
    <property type="entry name" value="hemN_rel"/>
    <property type="match status" value="1"/>
</dbReference>
<keyword evidence="2" id="KW-0479">Metal-binding</keyword>
<comment type="subcellular location">
    <subcellularLocation>
        <location evidence="2">Cytoplasm</location>
    </subcellularLocation>
</comment>
<gene>
    <name evidence="4" type="ordered locus">TEQUI_0074</name>
</gene>
<dbReference type="InterPro" id="IPR010723">
    <property type="entry name" value="HemN_C"/>
</dbReference>
<dbReference type="EMBL" id="CP002456">
    <property type="protein sequence ID" value="ADU91030.1"/>
    <property type="molecule type" value="Genomic_DNA"/>
</dbReference>
<dbReference type="SFLD" id="SFLDS00029">
    <property type="entry name" value="Radical_SAM"/>
    <property type="match status" value="1"/>
</dbReference>
<dbReference type="Gene3D" id="3.80.30.20">
    <property type="entry name" value="tm_1862 like domain"/>
    <property type="match status" value="1"/>
</dbReference>
<sequence>MKAISPRIGFKGALPPLSIYIHTPWCIRKCPYCDFNSHETTEIELPEEQYLKALEEDLIYNLPHIWGRSIISVFIGGGTPSILSTKTIDRILQILRNLLNISSEIEITLEANPATFESEKFAAYRSSGINRLSIGIQSFNNKNLQALGRVHDSQSAINACEIAKKFFDNFNLDIMYALPDQSLKECEEDIILALQLESKHLSLYQLTLEPNTLFSKFPPKILPSEDEIIDMEEMIHELTALRGFKRYEISAYALDGWQCIHNRNYWEFGDYVGIGPGAHSKISFPDKIIREVREKHPIKWIKKCMSDQKGAQIIEHRELKVEELPFEFMLNALRLKDGVPTNYFEERCGVSMAVALPNIKRAVDKGLLSQNPLEFKATDLGWKYLNNLQEIFLI</sequence>
<dbReference type="InterPro" id="IPR023404">
    <property type="entry name" value="rSAM_horseshoe"/>
</dbReference>
<dbReference type="SFLD" id="SFLDG01082">
    <property type="entry name" value="B12-binding_domain_containing"/>
    <property type="match status" value="1"/>
</dbReference>
<evidence type="ECO:0000256" key="1">
    <source>
        <dbReference type="ARBA" id="ARBA00006100"/>
    </source>
</evidence>
<accession>A0A654KF50</accession>
<dbReference type="Pfam" id="PF04055">
    <property type="entry name" value="Radical_SAM"/>
    <property type="match status" value="1"/>
</dbReference>
<dbReference type="Pfam" id="PF06969">
    <property type="entry name" value="HemN_C"/>
    <property type="match status" value="1"/>
</dbReference>
<keyword evidence="2" id="KW-0411">Iron-sulfur</keyword>
<dbReference type="InterPro" id="IPR007197">
    <property type="entry name" value="rSAM"/>
</dbReference>
<proteinExistence type="inferred from homology"/>
<comment type="function">
    <text evidence="2">Probably acts as a heme chaperone, transferring heme to an unknown acceptor. Binds one molecule of heme per monomer, possibly covalently. Binds 1 [4Fe-4S] cluster. The cluster is coordinated with 3 cysteines and an exchangeable S-adenosyl-L-methionine.</text>
</comment>
<evidence type="ECO:0000256" key="2">
    <source>
        <dbReference type="RuleBase" id="RU364116"/>
    </source>
</evidence>
<comment type="similarity">
    <text evidence="1">Belongs to the anaerobic coproporphyrinogen-III oxidase family. HemW subfamily.</text>
</comment>
<dbReference type="GO" id="GO:0046872">
    <property type="term" value="F:metal ion binding"/>
    <property type="evidence" value="ECO:0007669"/>
    <property type="project" value="UniProtKB-UniRule"/>
</dbReference>
<organism evidence="4 5">
    <name type="scientific">Taylorella equigenitalis (strain MCE9)</name>
    <dbReference type="NCBI Taxonomy" id="937774"/>
    <lineage>
        <taxon>Bacteria</taxon>
        <taxon>Pseudomonadati</taxon>
        <taxon>Pseudomonadota</taxon>
        <taxon>Betaproteobacteria</taxon>
        <taxon>Burkholderiales</taxon>
        <taxon>Alcaligenaceae</taxon>
        <taxon>Taylorella</taxon>
    </lineage>
</organism>
<keyword evidence="2" id="KW-0349">Heme</keyword>
<dbReference type="SMART" id="SM00729">
    <property type="entry name" value="Elp3"/>
    <property type="match status" value="1"/>
</dbReference>
<keyword evidence="2" id="KW-0949">S-adenosyl-L-methionine</keyword>
<dbReference type="KEGG" id="teq:TEQUI_0074"/>
<keyword evidence="2" id="KW-0143">Chaperone</keyword>
<keyword evidence="2" id="KW-0963">Cytoplasm</keyword>
<dbReference type="GO" id="GO:0005737">
    <property type="term" value="C:cytoplasm"/>
    <property type="evidence" value="ECO:0007669"/>
    <property type="project" value="UniProtKB-SubCell"/>
</dbReference>
<dbReference type="GO" id="GO:0006779">
    <property type="term" value="P:porphyrin-containing compound biosynthetic process"/>
    <property type="evidence" value="ECO:0007669"/>
    <property type="project" value="InterPro"/>
</dbReference>
<dbReference type="SFLD" id="SFLDF00288">
    <property type="entry name" value="HemN-like__clustered_with_nucl"/>
    <property type="match status" value="1"/>
</dbReference>
<dbReference type="InterPro" id="IPR004559">
    <property type="entry name" value="HemW-like"/>
</dbReference>
<dbReference type="Proteomes" id="UP000007472">
    <property type="component" value="Chromosome"/>
</dbReference>
<keyword evidence="2" id="KW-0408">Iron</keyword>
<dbReference type="SFLD" id="SFLDF00562">
    <property type="entry name" value="HemN-like__clustered_with_heat"/>
    <property type="match status" value="1"/>
</dbReference>
<protein>
    <recommendedName>
        <fullName evidence="2">Heme chaperone HemW</fullName>
    </recommendedName>
</protein>
<name>A0A654KF50_TAYEM</name>
<feature type="domain" description="Radical SAM core" evidence="3">
    <location>
        <begin position="11"/>
        <end position="245"/>
    </location>
</feature>
<reference evidence="4 5" key="1">
    <citation type="journal article" date="2011" name="J. Bacteriol.">
        <title>Genome sequence of Taylorella equigenitalis MCE9, the causative agent of contagious equine metritis.</title>
        <authorList>
            <person name="Hebert L."/>
            <person name="Moumen B."/>
            <person name="Duquesne F."/>
            <person name="Breuil M.F."/>
            <person name="Laugier C."/>
            <person name="Batto J.M."/>
            <person name="Renault P."/>
            <person name="Petry S."/>
        </authorList>
    </citation>
    <scope>NUCLEOTIDE SEQUENCE [LARGE SCALE GENOMIC DNA]</scope>
    <source>
        <strain evidence="4 5">MCE9</strain>
    </source>
</reference>